<organism evidence="2 3">
    <name type="scientific">Brassica cretica</name>
    <name type="common">Mustard</name>
    <dbReference type="NCBI Taxonomy" id="69181"/>
    <lineage>
        <taxon>Eukaryota</taxon>
        <taxon>Viridiplantae</taxon>
        <taxon>Streptophyta</taxon>
        <taxon>Embryophyta</taxon>
        <taxon>Tracheophyta</taxon>
        <taxon>Spermatophyta</taxon>
        <taxon>Magnoliopsida</taxon>
        <taxon>eudicotyledons</taxon>
        <taxon>Gunneridae</taxon>
        <taxon>Pentapetalae</taxon>
        <taxon>rosids</taxon>
        <taxon>malvids</taxon>
        <taxon>Brassicales</taxon>
        <taxon>Brassicaceae</taxon>
        <taxon>Brassiceae</taxon>
        <taxon>Brassica</taxon>
    </lineage>
</organism>
<feature type="compositionally biased region" description="Polar residues" evidence="1">
    <location>
        <begin position="242"/>
        <end position="259"/>
    </location>
</feature>
<name>A0A8S9R8D7_BRACR</name>
<sequence length="358" mass="39701">MTTDDTNNLQTPLNGGSNTNLNTPAADVSAANAPANAETLEETREIHPRGTTKIRGKRFDFTTPLDRPRTSRERPSGQNPSEISLAEERNSENPLRPARDTKVDEVEPVNLDPSDVSEDTKEDADIHPRRTRSRSAREDSPFDKPMTEEEENHYWVEQEDTSITRGKNSKERITTPSVRNKAEPRAIHGLVIHDMTKTPSATENTSKKDDSTLSAEANASDIETQPDSEVNAVTQPEKKIQTKTYMPNSSRSNKESQLIFSPDPASLERTIRKEARSLSTDNNTSVSLDSAQPPSTQTPVLSTNSRSPMSIDNTNLPSTDTIYPKSIDFPSRTSIDTEPRDMVAPLILVRDNNGDLHD</sequence>
<feature type="compositionally biased region" description="Polar residues" evidence="1">
    <location>
        <begin position="277"/>
        <end position="321"/>
    </location>
</feature>
<feature type="compositionally biased region" description="Basic and acidic residues" evidence="1">
    <location>
        <begin position="86"/>
        <end position="105"/>
    </location>
</feature>
<dbReference type="EMBL" id="QGKX02000996">
    <property type="protein sequence ID" value="KAF3559906.1"/>
    <property type="molecule type" value="Genomic_DNA"/>
</dbReference>
<feature type="region of interest" description="Disordered" evidence="1">
    <location>
        <begin position="1"/>
        <end position="336"/>
    </location>
</feature>
<evidence type="ECO:0000313" key="2">
    <source>
        <dbReference type="EMBL" id="KAF3559906.1"/>
    </source>
</evidence>
<feature type="compositionally biased region" description="Basic and acidic residues" evidence="1">
    <location>
        <begin position="66"/>
        <end position="75"/>
    </location>
</feature>
<comment type="caution">
    <text evidence="2">The sequence shown here is derived from an EMBL/GenBank/DDBJ whole genome shotgun (WGS) entry which is preliminary data.</text>
</comment>
<feature type="compositionally biased region" description="Polar residues" evidence="1">
    <location>
        <begin position="1"/>
        <end position="21"/>
    </location>
</feature>
<accession>A0A8S9R8D7</accession>
<protein>
    <submittedName>
        <fullName evidence="2">Uncharacterized protein</fullName>
    </submittedName>
</protein>
<feature type="compositionally biased region" description="Low complexity" evidence="1">
    <location>
        <begin position="22"/>
        <end position="38"/>
    </location>
</feature>
<evidence type="ECO:0000313" key="3">
    <source>
        <dbReference type="Proteomes" id="UP000712600"/>
    </source>
</evidence>
<gene>
    <name evidence="2" type="ORF">F2Q69_00014023</name>
</gene>
<feature type="compositionally biased region" description="Polar residues" evidence="1">
    <location>
        <begin position="212"/>
        <end position="234"/>
    </location>
</feature>
<proteinExistence type="predicted"/>
<dbReference type="Proteomes" id="UP000712600">
    <property type="component" value="Unassembled WGS sequence"/>
</dbReference>
<feature type="compositionally biased region" description="Basic and acidic residues" evidence="1">
    <location>
        <begin position="135"/>
        <end position="156"/>
    </location>
</feature>
<reference evidence="2" key="1">
    <citation type="submission" date="2019-12" db="EMBL/GenBank/DDBJ databases">
        <title>Genome sequencing and annotation of Brassica cretica.</title>
        <authorList>
            <person name="Studholme D.J."/>
            <person name="Sarris P."/>
        </authorList>
    </citation>
    <scope>NUCLEOTIDE SEQUENCE</scope>
    <source>
        <strain evidence="2">PFS-109/04</strain>
        <tissue evidence="2">Leaf</tissue>
    </source>
</reference>
<dbReference type="AlphaFoldDB" id="A0A8S9R8D7"/>
<evidence type="ECO:0000256" key="1">
    <source>
        <dbReference type="SAM" id="MobiDB-lite"/>
    </source>
</evidence>